<dbReference type="InterPro" id="IPR051531">
    <property type="entry name" value="N-acetyltransferase"/>
</dbReference>
<sequence length="175" mass="19476">MSDLRPRILETDRLILRGPSPEDVAPMFGFLKSDHSRFYGGPMTDDEAWRKLTLYAGQWALRGYGLFSVYRKPDMAMIGMAGPYHPAEFPEPELSWLVVGPEFEGQGLAREACQAVLTHLFSDLGWASVVSFIDAANHRSRVLAERLGAQLDPGADIPLENCDAYRHQPKTGVAQ</sequence>
<comment type="caution">
    <text evidence="2">The sequence shown here is derived from an EMBL/GenBank/DDBJ whole genome shotgun (WGS) entry which is preliminary data.</text>
</comment>
<dbReference type="PANTHER" id="PTHR43792">
    <property type="entry name" value="GNAT FAMILY, PUTATIVE (AFU_ORTHOLOGUE AFUA_3G00765)-RELATED-RELATED"/>
    <property type="match status" value="1"/>
</dbReference>
<evidence type="ECO:0000313" key="3">
    <source>
        <dbReference type="Proteomes" id="UP001203880"/>
    </source>
</evidence>
<gene>
    <name evidence="2" type="ORF">M3P21_13430</name>
</gene>
<dbReference type="Gene3D" id="3.40.630.30">
    <property type="match status" value="1"/>
</dbReference>
<organism evidence="2 3">
    <name type="scientific">Ruegeria spongiae</name>
    <dbReference type="NCBI Taxonomy" id="2942209"/>
    <lineage>
        <taxon>Bacteria</taxon>
        <taxon>Pseudomonadati</taxon>
        <taxon>Pseudomonadota</taxon>
        <taxon>Alphaproteobacteria</taxon>
        <taxon>Rhodobacterales</taxon>
        <taxon>Roseobacteraceae</taxon>
        <taxon>Ruegeria</taxon>
    </lineage>
</organism>
<name>A0ABT0Q3T0_9RHOB</name>
<feature type="domain" description="N-acetyltransferase" evidence="1">
    <location>
        <begin position="14"/>
        <end position="172"/>
    </location>
</feature>
<keyword evidence="3" id="KW-1185">Reference proteome</keyword>
<evidence type="ECO:0000259" key="1">
    <source>
        <dbReference type="PROSITE" id="PS51186"/>
    </source>
</evidence>
<accession>A0ABT0Q3T0</accession>
<dbReference type="Proteomes" id="UP001203880">
    <property type="component" value="Unassembled WGS sequence"/>
</dbReference>
<dbReference type="InterPro" id="IPR000182">
    <property type="entry name" value="GNAT_dom"/>
</dbReference>
<protein>
    <submittedName>
        <fullName evidence="2">GNAT family N-acetyltransferase</fullName>
    </submittedName>
</protein>
<dbReference type="EMBL" id="JAMFMB010000016">
    <property type="protein sequence ID" value="MCL6284531.1"/>
    <property type="molecule type" value="Genomic_DNA"/>
</dbReference>
<evidence type="ECO:0000313" key="2">
    <source>
        <dbReference type="EMBL" id="MCL6284531.1"/>
    </source>
</evidence>
<dbReference type="SUPFAM" id="SSF55729">
    <property type="entry name" value="Acyl-CoA N-acyltransferases (Nat)"/>
    <property type="match status" value="1"/>
</dbReference>
<dbReference type="Pfam" id="PF13302">
    <property type="entry name" value="Acetyltransf_3"/>
    <property type="match status" value="1"/>
</dbReference>
<dbReference type="RefSeq" id="WP_249710596.1">
    <property type="nucleotide sequence ID" value="NZ_JAMFMB010000016.1"/>
</dbReference>
<dbReference type="PROSITE" id="PS51186">
    <property type="entry name" value="GNAT"/>
    <property type="match status" value="1"/>
</dbReference>
<dbReference type="InterPro" id="IPR016181">
    <property type="entry name" value="Acyl_CoA_acyltransferase"/>
</dbReference>
<reference evidence="2" key="1">
    <citation type="submission" date="2022-05" db="EMBL/GenBank/DDBJ databases">
        <authorList>
            <person name="Park J.-S."/>
        </authorList>
    </citation>
    <scope>NUCLEOTIDE SEQUENCE</scope>
    <source>
        <strain evidence="2">2012CJ41-6</strain>
    </source>
</reference>
<dbReference type="PANTHER" id="PTHR43792:SF1">
    <property type="entry name" value="N-ACETYLTRANSFERASE DOMAIN-CONTAINING PROTEIN"/>
    <property type="match status" value="1"/>
</dbReference>
<proteinExistence type="predicted"/>